<dbReference type="Proteomes" id="UP001631969">
    <property type="component" value="Unassembled WGS sequence"/>
</dbReference>
<evidence type="ECO:0000313" key="1">
    <source>
        <dbReference type="EMBL" id="MFM9330503.1"/>
    </source>
</evidence>
<comment type="caution">
    <text evidence="1">The sequence shown here is derived from an EMBL/GenBank/DDBJ whole genome shotgun (WGS) entry which is preliminary data.</text>
</comment>
<sequence length="145" mass="15993">MFYADSDKLNRLLDYLPELGGIAGELVTRWHEGDRLLEAALERIIHLALEAVTDVGGLLIDGFILRDPGSYADMMDILLDEGVIGPTRHGIMTRLVEARKMLVQDYLTPDRLLLLDMASSLPEELTGFAEDVRHFAGRETGGAGV</sequence>
<proteinExistence type="predicted"/>
<evidence type="ECO:0000313" key="2">
    <source>
        <dbReference type="Proteomes" id="UP001631969"/>
    </source>
</evidence>
<keyword evidence="2" id="KW-1185">Reference proteome</keyword>
<gene>
    <name evidence="1" type="ORF">ACI1P1_19560</name>
</gene>
<accession>A0ACC7P0N6</accession>
<reference evidence="1" key="1">
    <citation type="submission" date="2024-12" db="EMBL/GenBank/DDBJ databases">
        <authorList>
            <person name="Wu N."/>
        </authorList>
    </citation>
    <scope>NUCLEOTIDE SEQUENCE</scope>
    <source>
        <strain evidence="1">P15</strain>
    </source>
</reference>
<dbReference type="EMBL" id="JBJURJ010000013">
    <property type="protein sequence ID" value="MFM9330503.1"/>
    <property type="molecule type" value="Genomic_DNA"/>
</dbReference>
<protein>
    <submittedName>
        <fullName evidence="1">DUF86 domain-containing protein</fullName>
    </submittedName>
</protein>
<name>A0ACC7P0N6_9BACL</name>
<organism evidence="1 2">
    <name type="scientific">Paenibacillus mesotrionivorans</name>
    <dbReference type="NCBI Taxonomy" id="3160968"/>
    <lineage>
        <taxon>Bacteria</taxon>
        <taxon>Bacillati</taxon>
        <taxon>Bacillota</taxon>
        <taxon>Bacilli</taxon>
        <taxon>Bacillales</taxon>
        <taxon>Paenibacillaceae</taxon>
        <taxon>Paenibacillus</taxon>
    </lineage>
</organism>